<dbReference type="InterPro" id="IPR033464">
    <property type="entry name" value="CSN8_PSD8_EIF3K"/>
</dbReference>
<dbReference type="Pfam" id="PF10075">
    <property type="entry name" value="CSN8_PSD8_EIF3K"/>
    <property type="match status" value="1"/>
</dbReference>
<evidence type="ECO:0000313" key="4">
    <source>
        <dbReference type="Proteomes" id="UP000614601"/>
    </source>
</evidence>
<feature type="region of interest" description="Disordered" evidence="1">
    <location>
        <begin position="1"/>
        <end position="57"/>
    </location>
</feature>
<proteinExistence type="predicted"/>
<dbReference type="AlphaFoldDB" id="A0A811KR88"/>
<gene>
    <name evidence="3" type="ORF">BOKJ2_LOCUS7889</name>
</gene>
<evidence type="ECO:0000313" key="3">
    <source>
        <dbReference type="EMBL" id="CAD5218679.1"/>
    </source>
</evidence>
<reference evidence="3" key="1">
    <citation type="submission" date="2020-09" db="EMBL/GenBank/DDBJ databases">
        <authorList>
            <person name="Kikuchi T."/>
        </authorList>
    </citation>
    <scope>NUCLEOTIDE SEQUENCE</scope>
    <source>
        <strain evidence="3">SH1</strain>
    </source>
</reference>
<evidence type="ECO:0000259" key="2">
    <source>
        <dbReference type="Pfam" id="PF10075"/>
    </source>
</evidence>
<feature type="domain" description="CSN8/PSMD8/EIF3K" evidence="2">
    <location>
        <begin position="97"/>
        <end position="220"/>
    </location>
</feature>
<dbReference type="Proteomes" id="UP000783686">
    <property type="component" value="Unassembled WGS sequence"/>
</dbReference>
<accession>A0A811KR88</accession>
<dbReference type="EMBL" id="CAJFDH010000004">
    <property type="protein sequence ID" value="CAD5218679.1"/>
    <property type="molecule type" value="Genomic_DNA"/>
</dbReference>
<keyword evidence="4" id="KW-1185">Reference proteome</keyword>
<sequence>MSDPPPPDPVVAEAPAEPAVEQQQEAEQAAPPAEPQVQVEPPQVPAPNAKDAPQPSPQNSIKLVEILAPESTKSPAELFVELLEKELGIALISLGEYVTIILMYIIQNDPNQARYAVLRSEHAYKDCPELRKLYELAEAAYNKDLSQCLLWIRSNPVHESFFPYMSEVRRRITAQMLTNIKNGFRSITYMNVCSLMHVREDDEDMLKCVQQSQWELSDIGIVTPADTAGFRQLVASLHDPVFGMEKSKTQARKQNGAVLDNLVRYSGFLDRN</sequence>
<protein>
    <recommendedName>
        <fullName evidence="2">CSN8/PSMD8/EIF3K domain-containing protein</fullName>
    </recommendedName>
</protein>
<evidence type="ECO:0000256" key="1">
    <source>
        <dbReference type="SAM" id="MobiDB-lite"/>
    </source>
</evidence>
<dbReference type="EMBL" id="CAJFCW020000004">
    <property type="protein sequence ID" value="CAG9111310.1"/>
    <property type="molecule type" value="Genomic_DNA"/>
</dbReference>
<feature type="compositionally biased region" description="Low complexity" evidence="1">
    <location>
        <begin position="10"/>
        <end position="41"/>
    </location>
</feature>
<organism evidence="3 4">
    <name type="scientific">Bursaphelenchus okinawaensis</name>
    <dbReference type="NCBI Taxonomy" id="465554"/>
    <lineage>
        <taxon>Eukaryota</taxon>
        <taxon>Metazoa</taxon>
        <taxon>Ecdysozoa</taxon>
        <taxon>Nematoda</taxon>
        <taxon>Chromadorea</taxon>
        <taxon>Rhabditida</taxon>
        <taxon>Tylenchina</taxon>
        <taxon>Tylenchomorpha</taxon>
        <taxon>Aphelenchoidea</taxon>
        <taxon>Aphelenchoididae</taxon>
        <taxon>Bursaphelenchus</taxon>
    </lineage>
</organism>
<dbReference type="Proteomes" id="UP000614601">
    <property type="component" value="Unassembled WGS sequence"/>
</dbReference>
<dbReference type="OrthoDB" id="5900715at2759"/>
<name>A0A811KR88_9BILA</name>
<comment type="caution">
    <text evidence="3">The sequence shown here is derived from an EMBL/GenBank/DDBJ whole genome shotgun (WGS) entry which is preliminary data.</text>
</comment>